<protein>
    <submittedName>
        <fullName evidence="2">Uncharacterized protein</fullName>
    </submittedName>
</protein>
<organism evidence="2 3">
    <name type="scientific">Steroidobacter flavus</name>
    <dbReference type="NCBI Taxonomy" id="1842136"/>
    <lineage>
        <taxon>Bacteria</taxon>
        <taxon>Pseudomonadati</taxon>
        <taxon>Pseudomonadota</taxon>
        <taxon>Gammaproteobacteria</taxon>
        <taxon>Steroidobacterales</taxon>
        <taxon>Steroidobacteraceae</taxon>
        <taxon>Steroidobacter</taxon>
    </lineage>
</organism>
<reference evidence="3" key="1">
    <citation type="journal article" date="2019" name="Int. J. Syst. Evol. Microbiol.">
        <title>The Global Catalogue of Microorganisms (GCM) 10K type strain sequencing project: providing services to taxonomists for standard genome sequencing and annotation.</title>
        <authorList>
            <consortium name="The Broad Institute Genomics Platform"/>
            <consortium name="The Broad Institute Genome Sequencing Center for Infectious Disease"/>
            <person name="Wu L."/>
            <person name="Ma J."/>
        </authorList>
    </citation>
    <scope>NUCLEOTIDE SEQUENCE [LARGE SCALE GENOMIC DNA]</scope>
    <source>
        <strain evidence="3">CGMCC 1.10759</strain>
    </source>
</reference>
<gene>
    <name evidence="2" type="ORF">ACFPN2_17440</name>
</gene>
<feature type="compositionally biased region" description="Basic and acidic residues" evidence="1">
    <location>
        <begin position="36"/>
        <end position="51"/>
    </location>
</feature>
<proteinExistence type="predicted"/>
<dbReference type="EMBL" id="JBHSDU010000003">
    <property type="protein sequence ID" value="MFC4310883.1"/>
    <property type="molecule type" value="Genomic_DNA"/>
</dbReference>
<keyword evidence="3" id="KW-1185">Reference proteome</keyword>
<comment type="caution">
    <text evidence="2">The sequence shown here is derived from an EMBL/GenBank/DDBJ whole genome shotgun (WGS) entry which is preliminary data.</text>
</comment>
<dbReference type="Proteomes" id="UP001595904">
    <property type="component" value="Unassembled WGS sequence"/>
</dbReference>
<dbReference type="RefSeq" id="WP_380598756.1">
    <property type="nucleotide sequence ID" value="NZ_JBHSDU010000003.1"/>
</dbReference>
<evidence type="ECO:0000256" key="1">
    <source>
        <dbReference type="SAM" id="MobiDB-lite"/>
    </source>
</evidence>
<sequence>MCPACFAAAAWIAAGAGSAGGVTAFVVTRIRSRKGAKAEQPRPSTPEKKAD</sequence>
<feature type="region of interest" description="Disordered" evidence="1">
    <location>
        <begin position="32"/>
        <end position="51"/>
    </location>
</feature>
<evidence type="ECO:0000313" key="3">
    <source>
        <dbReference type="Proteomes" id="UP001595904"/>
    </source>
</evidence>
<evidence type="ECO:0000313" key="2">
    <source>
        <dbReference type="EMBL" id="MFC4310883.1"/>
    </source>
</evidence>
<accession>A0ABV8SWA4</accession>
<name>A0ABV8SWA4_9GAMM</name>